<dbReference type="GO" id="GO:0097355">
    <property type="term" value="P:protein localization to heterochromatin"/>
    <property type="evidence" value="ECO:0007669"/>
    <property type="project" value="TreeGrafter"/>
</dbReference>
<evidence type="ECO:0000256" key="1">
    <source>
        <dbReference type="ARBA" id="ARBA00008058"/>
    </source>
</evidence>
<dbReference type="CTD" id="23272"/>
<feature type="compositionally biased region" description="Basic and acidic residues" evidence="2">
    <location>
        <begin position="1673"/>
        <end position="1684"/>
    </location>
</feature>
<dbReference type="InterPro" id="IPR056242">
    <property type="entry name" value="PIN_TASOR"/>
</dbReference>
<feature type="compositionally biased region" description="Low complexity" evidence="2">
    <location>
        <begin position="153"/>
        <end position="163"/>
    </location>
</feature>
<feature type="domain" description="TASOR pseudo-PARP" evidence="3">
    <location>
        <begin position="262"/>
        <end position="415"/>
    </location>
</feature>
<dbReference type="InterPro" id="IPR022188">
    <property type="entry name" value="TASOR_DUF3715"/>
</dbReference>
<dbReference type="Pfam" id="PF24630">
    <property type="entry name" value="PIN_TASOR"/>
    <property type="match status" value="1"/>
</dbReference>
<dbReference type="Proteomes" id="UP000694856">
    <property type="component" value="Chromosome 17"/>
</dbReference>
<dbReference type="GO" id="GO:0005654">
    <property type="term" value="C:nucleoplasm"/>
    <property type="evidence" value="ECO:0007669"/>
    <property type="project" value="TreeGrafter"/>
</dbReference>
<evidence type="ECO:0000259" key="4">
    <source>
        <dbReference type="Pfam" id="PF23314"/>
    </source>
</evidence>
<dbReference type="CDD" id="cd22569">
    <property type="entry name" value="TASOR_PBD"/>
    <property type="match status" value="1"/>
</dbReference>
<feature type="compositionally biased region" description="Polar residues" evidence="2">
    <location>
        <begin position="1762"/>
        <end position="1773"/>
    </location>
</feature>
<feature type="compositionally biased region" description="Gly residues" evidence="2">
    <location>
        <begin position="138"/>
        <end position="152"/>
    </location>
</feature>
<feature type="region of interest" description="Disordered" evidence="2">
    <location>
        <begin position="1"/>
        <end position="207"/>
    </location>
</feature>
<organism evidence="6 7">
    <name type="scientific">Camelus ferus</name>
    <name type="common">Wild bactrian camel</name>
    <name type="synonym">Camelus bactrianus ferus</name>
    <dbReference type="NCBI Taxonomy" id="419612"/>
    <lineage>
        <taxon>Eukaryota</taxon>
        <taxon>Metazoa</taxon>
        <taxon>Chordata</taxon>
        <taxon>Craniata</taxon>
        <taxon>Vertebrata</taxon>
        <taxon>Euteleostomi</taxon>
        <taxon>Mammalia</taxon>
        <taxon>Eutheria</taxon>
        <taxon>Laurasiatheria</taxon>
        <taxon>Artiodactyla</taxon>
        <taxon>Tylopoda</taxon>
        <taxon>Camelidae</taxon>
        <taxon>Camelus</taxon>
    </lineage>
</organism>
<feature type="region of interest" description="Disordered" evidence="2">
    <location>
        <begin position="1673"/>
        <end position="1693"/>
    </location>
</feature>
<accession>A0A8B8R873</accession>
<comment type="similarity">
    <text evidence="1">Belongs to the TASOR family.</text>
</comment>
<name>A0A8B8R873_CAMFR</name>
<protein>
    <submittedName>
        <fullName evidence="7">Protein TASOR isoform X1</fullName>
    </submittedName>
</protein>
<dbReference type="Pfam" id="PF12509">
    <property type="entry name" value="DUF3715"/>
    <property type="match status" value="1"/>
</dbReference>
<dbReference type="PANTHER" id="PTHR16207">
    <property type="entry name" value="SET DOMAIN-CONTAINING PROTEIN"/>
    <property type="match status" value="1"/>
</dbReference>
<feature type="compositionally biased region" description="Gly residues" evidence="2">
    <location>
        <begin position="53"/>
        <end position="62"/>
    </location>
</feature>
<feature type="region of interest" description="Disordered" evidence="2">
    <location>
        <begin position="1733"/>
        <end position="1773"/>
    </location>
</feature>
<evidence type="ECO:0000313" key="7">
    <source>
        <dbReference type="RefSeq" id="XP_032314137.1"/>
    </source>
</evidence>
<feature type="region of interest" description="Disordered" evidence="2">
    <location>
        <begin position="1016"/>
        <end position="1042"/>
    </location>
</feature>
<dbReference type="Pfam" id="PF23314">
    <property type="entry name" value="TASOR_alpha-beta"/>
    <property type="match status" value="1"/>
</dbReference>
<dbReference type="RefSeq" id="XP_032314137.1">
    <property type="nucleotide sequence ID" value="XM_032458246.1"/>
</dbReference>
<evidence type="ECO:0000313" key="6">
    <source>
        <dbReference type="Proteomes" id="UP000694856"/>
    </source>
</evidence>
<gene>
    <name evidence="7" type="primary">TASOR</name>
</gene>
<dbReference type="GO" id="GO:0003682">
    <property type="term" value="F:chromatin binding"/>
    <property type="evidence" value="ECO:0007669"/>
    <property type="project" value="TreeGrafter"/>
</dbReference>
<feature type="compositionally biased region" description="Basic and acidic residues" evidence="2">
    <location>
        <begin position="1281"/>
        <end position="1291"/>
    </location>
</feature>
<keyword evidence="6" id="KW-1185">Reference proteome</keyword>
<evidence type="ECO:0000256" key="2">
    <source>
        <dbReference type="SAM" id="MobiDB-lite"/>
    </source>
</evidence>
<dbReference type="PANTHER" id="PTHR16207:SF1">
    <property type="entry name" value="PROTEIN TASOR"/>
    <property type="match status" value="1"/>
</dbReference>
<feature type="domain" description="TASOR alpha/beta" evidence="4">
    <location>
        <begin position="1329"/>
        <end position="1423"/>
    </location>
</feature>
<evidence type="ECO:0000259" key="5">
    <source>
        <dbReference type="Pfam" id="PF24630"/>
    </source>
</evidence>
<dbReference type="GO" id="GO:0045814">
    <property type="term" value="P:negative regulation of gene expression, epigenetic"/>
    <property type="evidence" value="ECO:0007669"/>
    <property type="project" value="InterPro"/>
</dbReference>
<feature type="region of interest" description="Disordered" evidence="2">
    <location>
        <begin position="1592"/>
        <end position="1612"/>
    </location>
</feature>
<feature type="compositionally biased region" description="Basic and acidic residues" evidence="2">
    <location>
        <begin position="1023"/>
        <end position="1034"/>
    </location>
</feature>
<feature type="compositionally biased region" description="Polar residues" evidence="2">
    <location>
        <begin position="1241"/>
        <end position="1254"/>
    </location>
</feature>
<dbReference type="InterPro" id="IPR056243">
    <property type="entry name" value="TASOR_ab_dom"/>
</dbReference>
<evidence type="ECO:0000259" key="3">
    <source>
        <dbReference type="Pfam" id="PF12509"/>
    </source>
</evidence>
<sequence>MAPPPPGPDASTLSGGGRPRNCPSEERLLGLGGTVGAPALGPPRGCWTRSAAGGHGGRGVGGLRAAWRRGQPAASSPHPRRPCRQKLPGAPHAGVMATAAEAEAEASQPTDASWESGGGGGDDEMKQALPELESSPQNGGGLSIAEPGGGAGPEETAAAEAAPSLCHEQPQDSSEAGAAALPKGPEEPEKPVRRSFQIPRKSREKKALFQPLTPGSREFEDVLNILHSAYLEPTSVTNFNYKRACLIHNELLEKEFTEKRRELKFDGRLDKELSESYAFLMVDRYQVQSICEKGLQVGQSKITILGSPSMGIYLSRYADLLQANPLEAGAVGDVVIFKIMKGKIKSIYDPMGVKSLESTLNKSALDPTPKHECHVSKNANRVTSVLAYRAYELTQYYFYEYGFDELRRRPRHVCPYAVVSFTYKDDIQTPKFVPSSRSNSFNTDRNTDKFNYTLWKGQLLNKGKLLCYISLRSATRAFLPIKLPEKLDVETVMSIDHLKQKIPSALFYKETYLGPNEVLKNGMYCSLYEVVEKTRIGSNMESLLQKLEKEKLVLVKPLGDRGFLFLLSPCQMVSPYEHQTAKSRVLHALFLFQEPRSIVTSQKGSTNATPQERHESMSDVLKITQFLQFALIQCRKEFKNINTINFHSVVEKYVSEFFKRGFGSGKREFIMFPYDSRLDDKKFLYSAPKNKSHIDNCLHTYIFRPEMYQLPIYKLKELFEENKKLQQFSPLSDYEGQEEEMNGTKMKFGKRNNSRVETITAGKQKSSHSLDYDKDRVRELINLIQCRKKNVGGDSDTEEMRSKTVLKRKLEDLPENMRKLAKTSNLSENCHLYEESPQPIGSLGHDADLRRQQQDTSSSGVADIHRLFNWLSETLANARHSDASLTDTVNKALGLSSDDAYEELRQKHEYELNSTLDKKEYEHPTVAKVENAHFKGSQSPLLEVDTLSLKYPVAVSTSEVGTDHKLHFKEDPNLISMNNFEDCSLCPTVPIEHGFHRQSKSNNVEETEIHWKLIPITGGNTRSPEDQLGKHGEKQTPGMKSPEEQLVCLPPQEAFPNDPRVISRQRSSDYQFPSSPFTDTLKGTTEEDVLTGQVVTVEEQCVPAAEPPAMSETTERTVLGEYNLFSRKIEEILKQKNVSYVSRISTPIFSTQEKMKRLSEFIYSKTSRAGVQEFVDGLHEKLNTIIIKASAKGGNLPPVSPNDSGTKIALSPLGRHVIPVSSSDFNSKHLLEPLGSDPLKDTNSNEQHSSSTLGLTEVEVNQPHHVTEPMVTSDHTVQSDTAREPVEREATKSPSDVNISAQPALSNFISQLEPEVFNSLVKIMKDVQKNTVKFYIHEEEESVLCKEIKEYLIKLGNTECHPEQFLERRSKLDKLLIIIQNEDIAGFIHKVPGLVTLKKLPCVSFAGVDSLDDVKNHTYNELFVSGGFIVSDESILNPEVITIENLKNFLTFLEELSTPEGKWQWKVHCKFQKKLKELGRLNAKALSLLTLLNVYQKKHLVEILSYHNCDSQTRNAPELDCLIRLQAQNIQQRHIVFLTEKSIKVLSSYTDNGIVVATAEDFMQNFKNLVGYHNSVTEENLPLLGANETLESQSQSALLENDEKDEEDMSLDSGDEISQIEVCSNFHSEILATETKGSSGTDQKQNIQIELQSSLDLQKSLLEDKTYQIDSQERASIDIERSEGENSNSAEQESYSNFQVYHSQLNMSHQFSHFNVLTHQTFLGTPYALSSSQSQESENHFLSAYTQSSDRDKPPSPVSWWKSDSSRPFSKEK</sequence>
<feature type="region of interest" description="Disordered" evidence="2">
    <location>
        <begin position="1272"/>
        <end position="1298"/>
    </location>
</feature>
<proteinExistence type="inferred from homology"/>
<dbReference type="InterPro" id="IPR046432">
    <property type="entry name" value="TASOR"/>
</dbReference>
<feature type="region of interest" description="Disordered" evidence="2">
    <location>
        <begin position="1229"/>
        <end position="1254"/>
    </location>
</feature>
<feature type="domain" description="TASOR PIN" evidence="5">
    <location>
        <begin position="1427"/>
        <end position="1568"/>
    </location>
</feature>
<feature type="compositionally biased region" description="Acidic residues" evidence="2">
    <location>
        <begin position="1600"/>
        <end position="1612"/>
    </location>
</feature>
<reference evidence="7" key="1">
    <citation type="submission" date="2025-08" db="UniProtKB">
        <authorList>
            <consortium name="RefSeq"/>
        </authorList>
    </citation>
    <scope>IDENTIFICATION</scope>
    <source>
        <tissue evidence="7">Ear skin</tissue>
    </source>
</reference>
<dbReference type="GO" id="GO:0000792">
    <property type="term" value="C:heterochromatin"/>
    <property type="evidence" value="ECO:0007669"/>
    <property type="project" value="TreeGrafter"/>
</dbReference>
<dbReference type="GeneID" id="102518441"/>